<evidence type="ECO:0000313" key="4">
    <source>
        <dbReference type="EMBL" id="VAW24359.1"/>
    </source>
</evidence>
<organism evidence="4">
    <name type="scientific">hydrothermal vent metagenome</name>
    <dbReference type="NCBI Taxonomy" id="652676"/>
    <lineage>
        <taxon>unclassified sequences</taxon>
        <taxon>metagenomes</taxon>
        <taxon>ecological metagenomes</taxon>
    </lineage>
</organism>
<reference evidence="4" key="1">
    <citation type="submission" date="2018-06" db="EMBL/GenBank/DDBJ databases">
        <authorList>
            <person name="Zhirakovskaya E."/>
        </authorList>
    </citation>
    <scope>NUCLEOTIDE SEQUENCE</scope>
</reference>
<sequence>MGKTLSIFFLLFLSLPYILMAQFRPQQNGMVDERGGGNAADETIKVESRISVWNLTGNGAFLKKGELDTLQEDFYIYNPIFKNAITNTFTGNYGGAYLNNDFFARDYNNDFYFLHTHDAYLLTPGNVQYYNTTTPYTLLDYSQSEKQSDQNETRFNVLHSQNINDKLNFTFRFDQAKSDGQYDQQASKNHSVCLYSSYKSDQLNIHGGYISNGITNSENGGMVSDNELLNPEIKDLYPIYLSDVSSVYKSNYLFATAEYRIGKYIKTKDNDEVFKPLLGFIYSVEVAKNLRQFREKLVNYDFFPNVYIDSLATNDSVRFNRLTNIFQVKQYETAEKKASFGKRAFIGVDIVRTTHPSLYYNMASIRKYTNLYVGGGIFRNEGEFWKWNAEGKFFITGYRSGQTELSASIWKPVEFFKDSAASIKIDGRLETVVPDYFQQKYGGNHIRWDNRFNNEQRLTAGFTFESPERKFKVGANYALINNFIYNDTLGMPAQTKKELLILSFSLNKDFVLKNFHIKARVLAQKASSQEFIHLPDLSVHLSVYYKMLISKVLYTQIGVDTRYNTAYFADAYDPSTGLFYLQNEKRIGDYPYIDAYASLKLKRTRVFLKYINIGSGFLNKEYFTALHYPMNAMTFRLGVAWTFYD</sequence>
<dbReference type="AlphaFoldDB" id="A0A3B0UII9"/>
<name>A0A3B0UII9_9ZZZZ</name>
<dbReference type="Pfam" id="PF14121">
    <property type="entry name" value="Porin_10"/>
    <property type="match status" value="1"/>
</dbReference>
<dbReference type="GO" id="GO:0009279">
    <property type="term" value="C:cell outer membrane"/>
    <property type="evidence" value="ECO:0007669"/>
    <property type="project" value="UniProtKB-SubCell"/>
</dbReference>
<keyword evidence="3" id="KW-0998">Cell outer membrane</keyword>
<gene>
    <name evidence="4" type="ORF">MNBD_BACTEROID01-2808</name>
</gene>
<dbReference type="InterPro" id="IPR036942">
    <property type="entry name" value="Beta-barrel_TonB_sf"/>
</dbReference>
<keyword evidence="2" id="KW-0472">Membrane</keyword>
<dbReference type="Gene3D" id="2.40.170.20">
    <property type="entry name" value="TonB-dependent receptor, beta-barrel domain"/>
    <property type="match status" value="1"/>
</dbReference>
<evidence type="ECO:0000256" key="3">
    <source>
        <dbReference type="ARBA" id="ARBA00023237"/>
    </source>
</evidence>
<dbReference type="EMBL" id="UOEP01000212">
    <property type="protein sequence ID" value="VAW24359.1"/>
    <property type="molecule type" value="Genomic_DNA"/>
</dbReference>
<protein>
    <recommendedName>
        <fullName evidence="5">Porin</fullName>
    </recommendedName>
</protein>
<evidence type="ECO:0000256" key="1">
    <source>
        <dbReference type="ARBA" id="ARBA00004442"/>
    </source>
</evidence>
<proteinExistence type="predicted"/>
<accession>A0A3B0UII9</accession>
<evidence type="ECO:0000256" key="2">
    <source>
        <dbReference type="ARBA" id="ARBA00023136"/>
    </source>
</evidence>
<evidence type="ECO:0008006" key="5">
    <source>
        <dbReference type="Google" id="ProtNLM"/>
    </source>
</evidence>
<comment type="subcellular location">
    <subcellularLocation>
        <location evidence="1">Cell outer membrane</location>
    </subcellularLocation>
</comment>
<dbReference type="InterPro" id="IPR025631">
    <property type="entry name" value="Porin_10"/>
</dbReference>